<evidence type="ECO:0000313" key="1">
    <source>
        <dbReference type="EMBL" id="WOC52081.1"/>
    </source>
</evidence>
<proteinExistence type="predicted"/>
<keyword evidence="2" id="KW-1185">Reference proteome</keyword>
<gene>
    <name evidence="1" type="ORF">BPO_1434</name>
</gene>
<evidence type="ECO:0000313" key="2">
    <source>
        <dbReference type="Proteomes" id="UP001432059"/>
    </source>
</evidence>
<dbReference type="RefSeq" id="WP_327983648.1">
    <property type="nucleotide sequence ID" value="NZ_CP136426.1"/>
</dbReference>
<name>A0AAU0F1Y7_9FLAO</name>
<reference evidence="1" key="1">
    <citation type="submission" date="2023-10" db="EMBL/GenBank/DDBJ databases">
        <title>Characterization and whole genome sequencing of a novel strain of Bergeyella porcorum QD2021 isolated from pig.</title>
        <authorList>
            <person name="Liu G."/>
            <person name="Chen C."/>
            <person name="Han X."/>
        </authorList>
    </citation>
    <scope>NUCLEOTIDE SEQUENCE</scope>
    <source>
        <strain evidence="1">QD2021</strain>
    </source>
</reference>
<dbReference type="AlphaFoldDB" id="A0AAU0F1Y7"/>
<dbReference type="KEGG" id="bpor:BPO_1434"/>
<organism evidence="1 2">
    <name type="scientific">Bergeyella porcorum</name>
    <dbReference type="NCBI Taxonomy" id="1735111"/>
    <lineage>
        <taxon>Bacteria</taxon>
        <taxon>Pseudomonadati</taxon>
        <taxon>Bacteroidota</taxon>
        <taxon>Flavobacteriia</taxon>
        <taxon>Flavobacteriales</taxon>
        <taxon>Weeksellaceae</taxon>
        <taxon>Bergeyella</taxon>
    </lineage>
</organism>
<accession>A0AAU0F1Y7</accession>
<sequence>MASLDRVSEVLDYDLKVEEIAYPKAISGLNDKIEFKNIGFYYDKDNVILKDFSLTLPKGKPLLW</sequence>
<protein>
    <submittedName>
        <fullName evidence="1">Uncharacterized protein</fullName>
    </submittedName>
</protein>
<dbReference type="Proteomes" id="UP001432059">
    <property type="component" value="Chromosome"/>
</dbReference>
<dbReference type="EMBL" id="CP136426">
    <property type="protein sequence ID" value="WOC52081.1"/>
    <property type="molecule type" value="Genomic_DNA"/>
</dbReference>